<evidence type="ECO:0000313" key="2">
    <source>
        <dbReference type="Proteomes" id="UP000828390"/>
    </source>
</evidence>
<comment type="caution">
    <text evidence="1">The sequence shown here is derived from an EMBL/GenBank/DDBJ whole genome shotgun (WGS) entry which is preliminary data.</text>
</comment>
<proteinExistence type="predicted"/>
<dbReference type="EMBL" id="JAIWYP010000005">
    <property type="protein sequence ID" value="KAH3828791.1"/>
    <property type="molecule type" value="Genomic_DNA"/>
</dbReference>
<evidence type="ECO:0000313" key="1">
    <source>
        <dbReference type="EMBL" id="KAH3828791.1"/>
    </source>
</evidence>
<keyword evidence="2" id="KW-1185">Reference proteome</keyword>
<gene>
    <name evidence="1" type="ORF">DPMN_130774</name>
</gene>
<reference evidence="1" key="1">
    <citation type="journal article" date="2019" name="bioRxiv">
        <title>The Genome of the Zebra Mussel, Dreissena polymorpha: A Resource for Invasive Species Research.</title>
        <authorList>
            <person name="McCartney M.A."/>
            <person name="Auch B."/>
            <person name="Kono T."/>
            <person name="Mallez S."/>
            <person name="Zhang Y."/>
            <person name="Obille A."/>
            <person name="Becker A."/>
            <person name="Abrahante J.E."/>
            <person name="Garbe J."/>
            <person name="Badalamenti J.P."/>
            <person name="Herman A."/>
            <person name="Mangelson H."/>
            <person name="Liachko I."/>
            <person name="Sullivan S."/>
            <person name="Sone E.D."/>
            <person name="Koren S."/>
            <person name="Silverstein K.A.T."/>
            <person name="Beckman K.B."/>
            <person name="Gohl D.M."/>
        </authorList>
    </citation>
    <scope>NUCLEOTIDE SEQUENCE</scope>
    <source>
        <strain evidence="1">Duluth1</strain>
        <tissue evidence="1">Whole animal</tissue>
    </source>
</reference>
<name>A0A9D4H882_DREPO</name>
<dbReference type="InterPro" id="IPR036259">
    <property type="entry name" value="MFS_trans_sf"/>
</dbReference>
<dbReference type="Gene3D" id="1.20.1250.20">
    <property type="entry name" value="MFS general substrate transporter like domains"/>
    <property type="match status" value="1"/>
</dbReference>
<reference evidence="1" key="2">
    <citation type="submission" date="2020-11" db="EMBL/GenBank/DDBJ databases">
        <authorList>
            <person name="McCartney M.A."/>
            <person name="Auch B."/>
            <person name="Kono T."/>
            <person name="Mallez S."/>
            <person name="Becker A."/>
            <person name="Gohl D.M."/>
            <person name="Silverstein K.A.T."/>
            <person name="Koren S."/>
            <person name="Bechman K.B."/>
            <person name="Herman A."/>
            <person name="Abrahante J.E."/>
            <person name="Garbe J."/>
        </authorList>
    </citation>
    <scope>NUCLEOTIDE SEQUENCE</scope>
    <source>
        <strain evidence="1">Duluth1</strain>
        <tissue evidence="1">Whole animal</tissue>
    </source>
</reference>
<sequence length="86" mass="10090">MPESFRWYIAHDKQHQAMAIVKQVSKINKKTPRDLDLHLIESKQLKSPKKSAFLDLFRSKQLLRLTVLLASNWYVSRCLAFGSLLY</sequence>
<protein>
    <submittedName>
        <fullName evidence="1">Uncharacterized protein</fullName>
    </submittedName>
</protein>
<dbReference type="Proteomes" id="UP000828390">
    <property type="component" value="Unassembled WGS sequence"/>
</dbReference>
<accession>A0A9D4H882</accession>
<organism evidence="1 2">
    <name type="scientific">Dreissena polymorpha</name>
    <name type="common">Zebra mussel</name>
    <name type="synonym">Mytilus polymorpha</name>
    <dbReference type="NCBI Taxonomy" id="45954"/>
    <lineage>
        <taxon>Eukaryota</taxon>
        <taxon>Metazoa</taxon>
        <taxon>Spiralia</taxon>
        <taxon>Lophotrochozoa</taxon>
        <taxon>Mollusca</taxon>
        <taxon>Bivalvia</taxon>
        <taxon>Autobranchia</taxon>
        <taxon>Heteroconchia</taxon>
        <taxon>Euheterodonta</taxon>
        <taxon>Imparidentia</taxon>
        <taxon>Neoheterodontei</taxon>
        <taxon>Myida</taxon>
        <taxon>Dreissenoidea</taxon>
        <taxon>Dreissenidae</taxon>
        <taxon>Dreissena</taxon>
    </lineage>
</organism>
<dbReference type="AlphaFoldDB" id="A0A9D4H882"/>